<name>A0A5C3Q7K5_9AGAR</name>
<gene>
    <name evidence="1" type="ORF">BDV98DRAFT_218616</name>
</gene>
<keyword evidence="2" id="KW-1185">Reference proteome</keyword>
<dbReference type="AlphaFoldDB" id="A0A5C3Q7K5"/>
<proteinExistence type="predicted"/>
<dbReference type="Proteomes" id="UP000305067">
    <property type="component" value="Unassembled WGS sequence"/>
</dbReference>
<evidence type="ECO:0000313" key="2">
    <source>
        <dbReference type="Proteomes" id="UP000305067"/>
    </source>
</evidence>
<organism evidence="1 2">
    <name type="scientific">Pterulicium gracile</name>
    <dbReference type="NCBI Taxonomy" id="1884261"/>
    <lineage>
        <taxon>Eukaryota</taxon>
        <taxon>Fungi</taxon>
        <taxon>Dikarya</taxon>
        <taxon>Basidiomycota</taxon>
        <taxon>Agaricomycotina</taxon>
        <taxon>Agaricomycetes</taxon>
        <taxon>Agaricomycetidae</taxon>
        <taxon>Agaricales</taxon>
        <taxon>Pleurotineae</taxon>
        <taxon>Pterulaceae</taxon>
        <taxon>Pterulicium</taxon>
    </lineage>
</organism>
<evidence type="ECO:0000313" key="1">
    <source>
        <dbReference type="EMBL" id="TFK98074.1"/>
    </source>
</evidence>
<protein>
    <submittedName>
        <fullName evidence="1">Uncharacterized protein</fullName>
    </submittedName>
</protein>
<accession>A0A5C3Q7K5</accession>
<sequence>MTRRGRGSVILGKSATGVPFSSLLCVFTSSGARRKGSGGCLAFQLHRSDRVRIRRCRVNGCAKSAGRGDTLCMVCPEIRLLRLI</sequence>
<reference evidence="1 2" key="1">
    <citation type="journal article" date="2019" name="Nat. Ecol. Evol.">
        <title>Megaphylogeny resolves global patterns of mushroom evolution.</title>
        <authorList>
            <person name="Varga T."/>
            <person name="Krizsan K."/>
            <person name="Foldi C."/>
            <person name="Dima B."/>
            <person name="Sanchez-Garcia M."/>
            <person name="Sanchez-Ramirez S."/>
            <person name="Szollosi G.J."/>
            <person name="Szarkandi J.G."/>
            <person name="Papp V."/>
            <person name="Albert L."/>
            <person name="Andreopoulos W."/>
            <person name="Angelini C."/>
            <person name="Antonin V."/>
            <person name="Barry K.W."/>
            <person name="Bougher N.L."/>
            <person name="Buchanan P."/>
            <person name="Buyck B."/>
            <person name="Bense V."/>
            <person name="Catcheside P."/>
            <person name="Chovatia M."/>
            <person name="Cooper J."/>
            <person name="Damon W."/>
            <person name="Desjardin D."/>
            <person name="Finy P."/>
            <person name="Geml J."/>
            <person name="Haridas S."/>
            <person name="Hughes K."/>
            <person name="Justo A."/>
            <person name="Karasinski D."/>
            <person name="Kautmanova I."/>
            <person name="Kiss B."/>
            <person name="Kocsube S."/>
            <person name="Kotiranta H."/>
            <person name="LaButti K.M."/>
            <person name="Lechner B.E."/>
            <person name="Liimatainen K."/>
            <person name="Lipzen A."/>
            <person name="Lukacs Z."/>
            <person name="Mihaltcheva S."/>
            <person name="Morgado L.N."/>
            <person name="Niskanen T."/>
            <person name="Noordeloos M.E."/>
            <person name="Ohm R.A."/>
            <person name="Ortiz-Santana B."/>
            <person name="Ovrebo C."/>
            <person name="Racz N."/>
            <person name="Riley R."/>
            <person name="Savchenko A."/>
            <person name="Shiryaev A."/>
            <person name="Soop K."/>
            <person name="Spirin V."/>
            <person name="Szebenyi C."/>
            <person name="Tomsovsky M."/>
            <person name="Tulloss R.E."/>
            <person name="Uehling J."/>
            <person name="Grigoriev I.V."/>
            <person name="Vagvolgyi C."/>
            <person name="Papp T."/>
            <person name="Martin F.M."/>
            <person name="Miettinen O."/>
            <person name="Hibbett D.S."/>
            <person name="Nagy L.G."/>
        </authorList>
    </citation>
    <scope>NUCLEOTIDE SEQUENCE [LARGE SCALE GENOMIC DNA]</scope>
    <source>
        <strain evidence="1 2">CBS 309.79</strain>
    </source>
</reference>
<dbReference type="EMBL" id="ML178842">
    <property type="protein sequence ID" value="TFK98074.1"/>
    <property type="molecule type" value="Genomic_DNA"/>
</dbReference>